<evidence type="ECO:0000256" key="6">
    <source>
        <dbReference type="ARBA" id="ARBA00032976"/>
    </source>
</evidence>
<accession>A0A9X2EJB7</accession>
<dbReference type="GO" id="GO:0005975">
    <property type="term" value="P:carbohydrate metabolic process"/>
    <property type="evidence" value="ECO:0007669"/>
    <property type="project" value="InterPro"/>
</dbReference>
<sequence>MIFSLIAAMTLADIEPKRVAFSFDDTPRHAGAFFTPEERTQRLIAAMDEAGVEQAVFFVNPGRIENAPDGEARIDAFVAAGHVIANHSWSHQWLHRTDTTDYIADIDKAADWLRGREGYRPWYRYPFLDHGRRDLEKRDAVRAALAERELRVGYVTIDNYDWSLDSLANAAKREGRSIDMAALCDLYAETLVMTSEHFDTIAQEQMGRSPAHMLLLHETDIAANCLGTLVDQYREAGWEIVTADEAYADPLFDFEPDTWFLGSGRVAAIAHVNGASPRILVHERTDEKVLERLFEERVIRHDD</sequence>
<dbReference type="Gene3D" id="3.20.20.370">
    <property type="entry name" value="Glycoside hydrolase/deacetylase"/>
    <property type="match status" value="1"/>
</dbReference>
<dbReference type="PROSITE" id="PS51677">
    <property type="entry name" value="NODB"/>
    <property type="match status" value="1"/>
</dbReference>
<comment type="similarity">
    <text evidence="2">Belongs to the polysaccharide deacetylase family.</text>
</comment>
<name>A0A9X2EJB7_9SPHN</name>
<keyword evidence="5" id="KW-0378">Hydrolase</keyword>
<keyword evidence="9" id="KW-1185">Reference proteome</keyword>
<comment type="caution">
    <text evidence="8">The sequence shown here is derived from an EMBL/GenBank/DDBJ whole genome shotgun (WGS) entry which is preliminary data.</text>
</comment>
<evidence type="ECO:0000313" key="9">
    <source>
        <dbReference type="Proteomes" id="UP001155128"/>
    </source>
</evidence>
<keyword evidence="4" id="KW-0479">Metal-binding</keyword>
<dbReference type="RefSeq" id="WP_252111413.1">
    <property type="nucleotide sequence ID" value="NZ_JAMSHT010000001.1"/>
</dbReference>
<dbReference type="AlphaFoldDB" id="A0A9X2EJB7"/>
<dbReference type="GO" id="GO:0016020">
    <property type="term" value="C:membrane"/>
    <property type="evidence" value="ECO:0007669"/>
    <property type="project" value="TreeGrafter"/>
</dbReference>
<dbReference type="InterPro" id="IPR050248">
    <property type="entry name" value="Polysacc_deacetylase_ArnD"/>
</dbReference>
<evidence type="ECO:0000259" key="7">
    <source>
        <dbReference type="PROSITE" id="PS51677"/>
    </source>
</evidence>
<organism evidence="8 9">
    <name type="scientific">Sphingomicrobium sediminis</name>
    <dbReference type="NCBI Taxonomy" id="2950949"/>
    <lineage>
        <taxon>Bacteria</taxon>
        <taxon>Pseudomonadati</taxon>
        <taxon>Pseudomonadota</taxon>
        <taxon>Alphaproteobacteria</taxon>
        <taxon>Sphingomonadales</taxon>
        <taxon>Sphingomonadaceae</taxon>
        <taxon>Sphingomicrobium</taxon>
    </lineage>
</organism>
<evidence type="ECO:0000313" key="8">
    <source>
        <dbReference type="EMBL" id="MCM8556322.1"/>
    </source>
</evidence>
<comment type="function">
    <text evidence="1">Is involved in generating a small heat-stable compound (Nod), an acylated oligomer of N-acetylglucosamine, that stimulates mitosis in various plant protoplasts.</text>
</comment>
<dbReference type="GO" id="GO:0016810">
    <property type="term" value="F:hydrolase activity, acting on carbon-nitrogen (but not peptide) bonds"/>
    <property type="evidence" value="ECO:0007669"/>
    <property type="project" value="InterPro"/>
</dbReference>
<dbReference type="PANTHER" id="PTHR10587">
    <property type="entry name" value="GLYCOSYL TRANSFERASE-RELATED"/>
    <property type="match status" value="1"/>
</dbReference>
<evidence type="ECO:0000256" key="4">
    <source>
        <dbReference type="ARBA" id="ARBA00022723"/>
    </source>
</evidence>
<feature type="domain" description="NodB homology" evidence="7">
    <location>
        <begin position="17"/>
        <end position="241"/>
    </location>
</feature>
<evidence type="ECO:0000256" key="3">
    <source>
        <dbReference type="ARBA" id="ARBA00020071"/>
    </source>
</evidence>
<dbReference type="PANTHER" id="PTHR10587:SF133">
    <property type="entry name" value="CHITIN DEACETYLASE 1-RELATED"/>
    <property type="match status" value="1"/>
</dbReference>
<evidence type="ECO:0000256" key="5">
    <source>
        <dbReference type="ARBA" id="ARBA00022801"/>
    </source>
</evidence>
<proteinExistence type="inferred from homology"/>
<protein>
    <recommendedName>
        <fullName evidence="3">Chitooligosaccharide deacetylase</fullName>
    </recommendedName>
    <alternativeName>
        <fullName evidence="6">Nodulation protein B</fullName>
    </alternativeName>
</protein>
<reference evidence="8" key="1">
    <citation type="submission" date="2022-06" db="EMBL/GenBank/DDBJ databases">
        <title>Sphingomicrobium sedimins sp. nov., a marine bacterium isolated from tidal flat.</title>
        <authorList>
            <person name="Kim C.-H."/>
            <person name="Yoo Y."/>
            <person name="Kim J.-J."/>
        </authorList>
    </citation>
    <scope>NUCLEOTIDE SEQUENCE</scope>
    <source>
        <strain evidence="8">GRR-S6-50</strain>
    </source>
</reference>
<dbReference type="SUPFAM" id="SSF88713">
    <property type="entry name" value="Glycoside hydrolase/deacetylase"/>
    <property type="match status" value="1"/>
</dbReference>
<evidence type="ECO:0000256" key="1">
    <source>
        <dbReference type="ARBA" id="ARBA00003236"/>
    </source>
</evidence>
<dbReference type="GO" id="GO:0046872">
    <property type="term" value="F:metal ion binding"/>
    <property type="evidence" value="ECO:0007669"/>
    <property type="project" value="UniProtKB-KW"/>
</dbReference>
<evidence type="ECO:0000256" key="2">
    <source>
        <dbReference type="ARBA" id="ARBA00010973"/>
    </source>
</evidence>
<gene>
    <name evidence="8" type="ORF">NDO55_00615</name>
</gene>
<dbReference type="EMBL" id="JAMSHT010000001">
    <property type="protein sequence ID" value="MCM8556322.1"/>
    <property type="molecule type" value="Genomic_DNA"/>
</dbReference>
<dbReference type="InterPro" id="IPR002509">
    <property type="entry name" value="NODB_dom"/>
</dbReference>
<dbReference type="Proteomes" id="UP001155128">
    <property type="component" value="Unassembled WGS sequence"/>
</dbReference>
<dbReference type="Pfam" id="PF01522">
    <property type="entry name" value="Polysacc_deac_1"/>
    <property type="match status" value="1"/>
</dbReference>
<dbReference type="InterPro" id="IPR011330">
    <property type="entry name" value="Glyco_hydro/deAcase_b/a-brl"/>
</dbReference>